<keyword evidence="3" id="KW-1185">Reference proteome</keyword>
<sequence length="461" mass="50187">MPLRQQQAQQQAALKAALGGGSSSDGTARRPAQRRSQSKNKFRASAFRRFLIDTFGREKLREGAGVLDVAGGSGELAFELCNLNGTPATVLEPRPLELHKRIKWLLAGFYHWNQPFAHYNDRQRVSFGLSVEQAAAAQRCWQNLSQQAQEDAGEGTAAQPVTGALLPDHLRLVITPALAACLMGGGSSRERASSRSSSSCGGRVCAAESSLLDLDEQRKELQPPAATWDARRQAQHGKWHMPVAPHEPKVSTVQQDAVDGVSEEPVSLVASIATIPAAVTPPPVDKLAQPSRKKAVAWSIPVESDSEDEDQRWWAAGTAGTHVAEASSNMRSAADAQPSVEHLTSELQQQSELQQELEQRHAPEVCDATTAWHRLTQCSVIVGVYPDQATEFIVDLAIAHGKPFAVVPCCVYSCEFPRRLLCGRSVTSYEHFLQYLVAKDPGIRVATLPLSGKNRVLYRIV</sequence>
<feature type="compositionally biased region" description="Basic residues" evidence="1">
    <location>
        <begin position="31"/>
        <end position="40"/>
    </location>
</feature>
<gene>
    <name evidence="2" type="ORF">CHLNCDRAFT_136575</name>
</gene>
<dbReference type="InParanoid" id="E1ZKM8"/>
<organism evidence="3">
    <name type="scientific">Chlorella variabilis</name>
    <name type="common">Green alga</name>
    <dbReference type="NCBI Taxonomy" id="554065"/>
    <lineage>
        <taxon>Eukaryota</taxon>
        <taxon>Viridiplantae</taxon>
        <taxon>Chlorophyta</taxon>
        <taxon>core chlorophytes</taxon>
        <taxon>Trebouxiophyceae</taxon>
        <taxon>Chlorellales</taxon>
        <taxon>Chlorellaceae</taxon>
        <taxon>Chlorella clade</taxon>
        <taxon>Chlorella</taxon>
    </lineage>
</organism>
<dbReference type="RefSeq" id="XP_005845822.1">
    <property type="nucleotide sequence ID" value="XM_005845760.1"/>
</dbReference>
<reference evidence="2 3" key="1">
    <citation type="journal article" date="2010" name="Plant Cell">
        <title>The Chlorella variabilis NC64A genome reveals adaptation to photosymbiosis, coevolution with viruses, and cryptic sex.</title>
        <authorList>
            <person name="Blanc G."/>
            <person name="Duncan G."/>
            <person name="Agarkova I."/>
            <person name="Borodovsky M."/>
            <person name="Gurnon J."/>
            <person name="Kuo A."/>
            <person name="Lindquist E."/>
            <person name="Lucas S."/>
            <person name="Pangilinan J."/>
            <person name="Polle J."/>
            <person name="Salamov A."/>
            <person name="Terry A."/>
            <person name="Yamada T."/>
            <person name="Dunigan D.D."/>
            <person name="Grigoriev I.V."/>
            <person name="Claverie J.M."/>
            <person name="Van Etten J.L."/>
        </authorList>
    </citation>
    <scope>NUCLEOTIDE SEQUENCE [LARGE SCALE GENOMIC DNA]</scope>
    <source>
        <strain evidence="2 3">NC64A</strain>
    </source>
</reference>
<protein>
    <recommendedName>
        <fullName evidence="4">Methyltransferase domain-containing protein</fullName>
    </recommendedName>
</protein>
<name>E1ZKM8_CHLVA</name>
<feature type="compositionally biased region" description="Low complexity" evidence="1">
    <location>
        <begin position="1"/>
        <end position="17"/>
    </location>
</feature>
<evidence type="ECO:0000313" key="2">
    <source>
        <dbReference type="EMBL" id="EFN53720.1"/>
    </source>
</evidence>
<dbReference type="PANTHER" id="PTHR36971">
    <property type="entry name" value="UNNAMED PRODUCT"/>
    <property type="match status" value="1"/>
</dbReference>
<dbReference type="OrthoDB" id="7459479at2759"/>
<dbReference type="OMA" id="WAHLECA"/>
<dbReference type="Proteomes" id="UP000008141">
    <property type="component" value="Unassembled WGS sequence"/>
</dbReference>
<feature type="region of interest" description="Disordered" evidence="1">
    <location>
        <begin position="1"/>
        <end position="40"/>
    </location>
</feature>
<dbReference type="eggNOG" id="ENOG502S2DK">
    <property type="taxonomic scope" value="Eukaryota"/>
</dbReference>
<dbReference type="GeneID" id="17353143"/>
<evidence type="ECO:0000256" key="1">
    <source>
        <dbReference type="SAM" id="MobiDB-lite"/>
    </source>
</evidence>
<accession>E1ZKM8</accession>
<evidence type="ECO:0000313" key="3">
    <source>
        <dbReference type="Proteomes" id="UP000008141"/>
    </source>
</evidence>
<proteinExistence type="predicted"/>
<dbReference type="KEGG" id="cvr:CHLNCDRAFT_136575"/>
<dbReference type="EMBL" id="GL433850">
    <property type="protein sequence ID" value="EFN53720.1"/>
    <property type="molecule type" value="Genomic_DNA"/>
</dbReference>
<dbReference type="PANTHER" id="PTHR36971:SF1">
    <property type="entry name" value="METHYLTRANSFERASE DOMAIN-CONTAINING PROTEIN"/>
    <property type="match status" value="1"/>
</dbReference>
<dbReference type="AlphaFoldDB" id="E1ZKM8"/>
<evidence type="ECO:0008006" key="4">
    <source>
        <dbReference type="Google" id="ProtNLM"/>
    </source>
</evidence>